<reference evidence="10 11" key="1">
    <citation type="submission" date="2016-11" db="EMBL/GenBank/DDBJ databases">
        <title>Sphingorhabdus sp. LPB0140, isolated from marine environment.</title>
        <authorList>
            <person name="Kim E."/>
            <person name="Yi H."/>
        </authorList>
    </citation>
    <scope>NUCLEOTIDE SEQUENCE [LARGE SCALE GENOMIC DNA]</scope>
    <source>
        <strain evidence="10 11">LPB0140</strain>
    </source>
</reference>
<dbReference type="NCBIfam" id="TIGR01027">
    <property type="entry name" value="proB"/>
    <property type="match status" value="1"/>
</dbReference>
<name>A0A1L3JE59_9SPHN</name>
<keyword evidence="6 8" id="KW-0418">Kinase</keyword>
<comment type="catalytic activity">
    <reaction evidence="8">
        <text>L-glutamate + ATP = L-glutamyl 5-phosphate + ADP</text>
        <dbReference type="Rhea" id="RHEA:14877"/>
        <dbReference type="ChEBI" id="CHEBI:29985"/>
        <dbReference type="ChEBI" id="CHEBI:30616"/>
        <dbReference type="ChEBI" id="CHEBI:58274"/>
        <dbReference type="ChEBI" id="CHEBI:456216"/>
        <dbReference type="EC" id="2.7.2.11"/>
    </reaction>
</comment>
<comment type="pathway">
    <text evidence="8">Amino-acid biosynthesis; L-proline biosynthesis; L-glutamate 5-semialdehyde from L-glutamate: step 1/2.</text>
</comment>
<evidence type="ECO:0000256" key="2">
    <source>
        <dbReference type="ARBA" id="ARBA00022605"/>
    </source>
</evidence>
<dbReference type="PROSITE" id="PS00902">
    <property type="entry name" value="GLUTAMATE_5_KINASE"/>
    <property type="match status" value="1"/>
</dbReference>
<dbReference type="GO" id="GO:0055129">
    <property type="term" value="P:L-proline biosynthetic process"/>
    <property type="evidence" value="ECO:0007669"/>
    <property type="project" value="UniProtKB-UniRule"/>
</dbReference>
<dbReference type="STRING" id="1913578.LPB140_11990"/>
<dbReference type="KEGG" id="sphl:LPB140_11990"/>
<dbReference type="UniPathway" id="UPA00098">
    <property type="reaction ID" value="UER00359"/>
</dbReference>
<keyword evidence="11" id="KW-1185">Reference proteome</keyword>
<dbReference type="RefSeq" id="WP_072560042.1">
    <property type="nucleotide sequence ID" value="NZ_CP018154.1"/>
</dbReference>
<dbReference type="InterPro" id="IPR036393">
    <property type="entry name" value="AceGlu_kinase-like_sf"/>
</dbReference>
<feature type="binding site" evidence="8">
    <location>
        <begin position="186"/>
        <end position="187"/>
    </location>
    <ligand>
        <name>ATP</name>
        <dbReference type="ChEBI" id="CHEBI:30616"/>
    </ligand>
</feature>
<organism evidence="10 11">
    <name type="scientific">Sphingorhabdus lutea</name>
    <dbReference type="NCBI Taxonomy" id="1913578"/>
    <lineage>
        <taxon>Bacteria</taxon>
        <taxon>Pseudomonadati</taxon>
        <taxon>Pseudomonadota</taxon>
        <taxon>Alphaproteobacteria</taxon>
        <taxon>Sphingomonadales</taxon>
        <taxon>Sphingomonadaceae</taxon>
        <taxon>Sphingorhabdus</taxon>
    </lineage>
</organism>
<evidence type="ECO:0000256" key="5">
    <source>
        <dbReference type="ARBA" id="ARBA00022741"/>
    </source>
</evidence>
<dbReference type="InterPro" id="IPR002478">
    <property type="entry name" value="PUA"/>
</dbReference>
<dbReference type="PANTHER" id="PTHR43654">
    <property type="entry name" value="GLUTAMATE 5-KINASE"/>
    <property type="match status" value="1"/>
</dbReference>
<dbReference type="HAMAP" id="MF_00456">
    <property type="entry name" value="ProB"/>
    <property type="match status" value="1"/>
</dbReference>
<dbReference type="SMART" id="SM00359">
    <property type="entry name" value="PUA"/>
    <property type="match status" value="1"/>
</dbReference>
<evidence type="ECO:0000256" key="7">
    <source>
        <dbReference type="ARBA" id="ARBA00022840"/>
    </source>
</evidence>
<keyword evidence="2 8" id="KW-0028">Amino-acid biosynthesis</keyword>
<evidence type="ECO:0000256" key="1">
    <source>
        <dbReference type="ARBA" id="ARBA00022490"/>
    </source>
</evidence>
<keyword evidence="4 8" id="KW-0808">Transferase</keyword>
<feature type="binding site" evidence="8">
    <location>
        <position position="166"/>
    </location>
    <ligand>
        <name>substrate</name>
    </ligand>
</feature>
<keyword evidence="5 8" id="KW-0547">Nucleotide-binding</keyword>
<feature type="binding site" evidence="8">
    <location>
        <position position="66"/>
    </location>
    <ligand>
        <name>substrate</name>
    </ligand>
</feature>
<dbReference type="InterPro" id="IPR015947">
    <property type="entry name" value="PUA-like_sf"/>
</dbReference>
<evidence type="ECO:0000313" key="11">
    <source>
        <dbReference type="Proteomes" id="UP000242561"/>
    </source>
</evidence>
<accession>A0A1L3JE59</accession>
<dbReference type="Gene3D" id="3.40.1160.10">
    <property type="entry name" value="Acetylglutamate kinase-like"/>
    <property type="match status" value="1"/>
</dbReference>
<feature type="domain" description="PUA" evidence="9">
    <location>
        <begin position="293"/>
        <end position="375"/>
    </location>
</feature>
<dbReference type="InterPro" id="IPR011529">
    <property type="entry name" value="Glu_5kinase"/>
</dbReference>
<dbReference type="InterPro" id="IPR036974">
    <property type="entry name" value="PUA_sf"/>
</dbReference>
<dbReference type="EC" id="2.7.2.11" evidence="8"/>
<proteinExistence type="inferred from homology"/>
<dbReference type="GO" id="GO:0005829">
    <property type="term" value="C:cytosol"/>
    <property type="evidence" value="ECO:0007669"/>
    <property type="project" value="TreeGrafter"/>
</dbReference>
<dbReference type="CDD" id="cd21157">
    <property type="entry name" value="PUA_G5K"/>
    <property type="match status" value="1"/>
</dbReference>
<evidence type="ECO:0000259" key="9">
    <source>
        <dbReference type="SMART" id="SM00359"/>
    </source>
</evidence>
<evidence type="ECO:0000256" key="8">
    <source>
        <dbReference type="HAMAP-Rule" id="MF_00456"/>
    </source>
</evidence>
<feature type="binding site" evidence="8">
    <location>
        <position position="26"/>
    </location>
    <ligand>
        <name>ATP</name>
        <dbReference type="ChEBI" id="CHEBI:30616"/>
    </ligand>
</feature>
<comment type="similarity">
    <text evidence="8">Belongs to the glutamate 5-kinase family.</text>
</comment>
<dbReference type="PIRSF" id="PIRSF000729">
    <property type="entry name" value="GK"/>
    <property type="match status" value="1"/>
</dbReference>
<comment type="function">
    <text evidence="8">Catalyzes the transfer of a phosphate group to glutamate to form L-glutamate 5-phosphate.</text>
</comment>
<dbReference type="OrthoDB" id="9804434at2"/>
<feature type="binding site" evidence="8">
    <location>
        <begin position="229"/>
        <end position="235"/>
    </location>
    <ligand>
        <name>ATP</name>
        <dbReference type="ChEBI" id="CHEBI:30616"/>
    </ligand>
</feature>
<dbReference type="Pfam" id="PF01472">
    <property type="entry name" value="PUA"/>
    <property type="match status" value="1"/>
</dbReference>
<dbReference type="GO" id="GO:0004349">
    <property type="term" value="F:glutamate 5-kinase activity"/>
    <property type="evidence" value="ECO:0007669"/>
    <property type="project" value="UniProtKB-UniRule"/>
</dbReference>
<keyword evidence="7 8" id="KW-0067">ATP-binding</keyword>
<dbReference type="PROSITE" id="PS50890">
    <property type="entry name" value="PUA"/>
    <property type="match status" value="1"/>
</dbReference>
<evidence type="ECO:0000256" key="6">
    <source>
        <dbReference type="ARBA" id="ARBA00022777"/>
    </source>
</evidence>
<keyword evidence="3 8" id="KW-0641">Proline biosynthesis</keyword>
<dbReference type="Proteomes" id="UP000242561">
    <property type="component" value="Chromosome"/>
</dbReference>
<dbReference type="InterPro" id="IPR001057">
    <property type="entry name" value="Glu/AcGlu_kinase"/>
</dbReference>
<comment type="subcellular location">
    <subcellularLocation>
        <location evidence="8">Cytoplasm</location>
    </subcellularLocation>
</comment>
<dbReference type="GO" id="GO:0003723">
    <property type="term" value="F:RNA binding"/>
    <property type="evidence" value="ECO:0007669"/>
    <property type="project" value="InterPro"/>
</dbReference>
<dbReference type="GO" id="GO:0005524">
    <property type="term" value="F:ATP binding"/>
    <property type="evidence" value="ECO:0007669"/>
    <property type="project" value="UniProtKB-KW"/>
</dbReference>
<dbReference type="SUPFAM" id="SSF53633">
    <property type="entry name" value="Carbamate kinase-like"/>
    <property type="match status" value="1"/>
</dbReference>
<evidence type="ECO:0000256" key="3">
    <source>
        <dbReference type="ARBA" id="ARBA00022650"/>
    </source>
</evidence>
<dbReference type="PANTHER" id="PTHR43654:SF1">
    <property type="entry name" value="ISOPENTENYL PHOSPHATE KINASE"/>
    <property type="match status" value="1"/>
</dbReference>
<dbReference type="InterPro" id="IPR001048">
    <property type="entry name" value="Asp/Glu/Uridylate_kinase"/>
</dbReference>
<evidence type="ECO:0000313" key="10">
    <source>
        <dbReference type="EMBL" id="APG63389.1"/>
    </source>
</evidence>
<protein>
    <recommendedName>
        <fullName evidence="8">Glutamate 5-kinase</fullName>
        <ecNumber evidence="8">2.7.2.11</ecNumber>
    </recommendedName>
    <alternativeName>
        <fullName evidence="8">Gamma-glutamyl kinase</fullName>
        <shortName evidence="8">GK</shortName>
    </alternativeName>
</protein>
<dbReference type="InterPro" id="IPR041739">
    <property type="entry name" value="G5K_ProB"/>
</dbReference>
<sequence>MPPLTEISEQLTPNNIVSKSQTIVVKVGSALLINPDGSIRTKWLATLVEEIAALQKEGHKIIMVSSGTIALGARTLGLPDGGRSNLADAQAAASVGQIALARLWSEMIADKDILAAQILVTLGDLEDRRRYLNATATLDRLLSLGVIPVVNENDSVATYEIRFGDNDRLAARIGQAAEADLVILLSDVAGLYDKNPDSHKDAKLLKNITNIGEDIMQMADGNSSSGMGSGGMSSKLEAARIANMAGIPLIICSGKDNYPISTFLESEQGTIFEPQTSISARKGWLGGRLKTAGNVHIDAGAVTALKGGASLLPAGVTKIDGNFVRGDVIDIISPEGGILARGLAEYDAKDADIISGHQTHELGKLLGYTPRKAMVHRDQLVLL</sequence>
<dbReference type="Pfam" id="PF00696">
    <property type="entry name" value="AA_kinase"/>
    <property type="match status" value="1"/>
</dbReference>
<dbReference type="CDD" id="cd04242">
    <property type="entry name" value="AAK_G5K_ProB"/>
    <property type="match status" value="1"/>
</dbReference>
<dbReference type="SUPFAM" id="SSF88697">
    <property type="entry name" value="PUA domain-like"/>
    <property type="match status" value="1"/>
</dbReference>
<dbReference type="InterPro" id="IPR019797">
    <property type="entry name" value="Glutamate_5-kinase_CS"/>
</dbReference>
<dbReference type="FunFam" id="3.40.1160.10:FF:000018">
    <property type="entry name" value="Glutamate 5-kinase"/>
    <property type="match status" value="1"/>
</dbReference>
<dbReference type="Gene3D" id="2.30.130.10">
    <property type="entry name" value="PUA domain"/>
    <property type="match status" value="1"/>
</dbReference>
<dbReference type="PRINTS" id="PR00474">
    <property type="entry name" value="GLU5KINASE"/>
</dbReference>
<evidence type="ECO:0000256" key="4">
    <source>
        <dbReference type="ARBA" id="ARBA00022679"/>
    </source>
</evidence>
<feature type="binding site" evidence="8">
    <location>
        <position position="154"/>
    </location>
    <ligand>
        <name>substrate</name>
    </ligand>
</feature>
<keyword evidence="1 8" id="KW-0963">Cytoplasm</keyword>
<gene>
    <name evidence="8" type="primary">proB</name>
    <name evidence="10" type="ORF">LPB140_11990</name>
</gene>
<dbReference type="AlphaFoldDB" id="A0A1L3JE59"/>
<dbReference type="InterPro" id="IPR005715">
    <property type="entry name" value="Glu_5kinase/COase_Synthase"/>
</dbReference>
<dbReference type="EMBL" id="CP018154">
    <property type="protein sequence ID" value="APG63389.1"/>
    <property type="molecule type" value="Genomic_DNA"/>
</dbReference>